<name>A0ABV5M3B5_9ACTN</name>
<keyword evidence="2" id="KW-1185">Reference proteome</keyword>
<sequence>MKPQADLNPTSIAVRGDIVYVPDAAYTTADDPNLLLAVLPR</sequence>
<reference evidence="1 2" key="1">
    <citation type="submission" date="2024-09" db="EMBL/GenBank/DDBJ databases">
        <authorList>
            <person name="Sun Q."/>
            <person name="Mori K."/>
        </authorList>
    </citation>
    <scope>NUCLEOTIDE SEQUENCE [LARGE SCALE GENOMIC DNA]</scope>
    <source>
        <strain evidence="1 2">JCM 3307</strain>
    </source>
</reference>
<dbReference type="EMBL" id="JBHMCA010000020">
    <property type="protein sequence ID" value="MFB9443352.1"/>
    <property type="molecule type" value="Genomic_DNA"/>
</dbReference>
<dbReference type="RefSeq" id="WP_281428388.1">
    <property type="nucleotide sequence ID" value="NZ_CP061913.1"/>
</dbReference>
<accession>A0ABV5M3B5</accession>
<organism evidence="1 2">
    <name type="scientific">Dactylosporangium vinaceum</name>
    <dbReference type="NCBI Taxonomy" id="53362"/>
    <lineage>
        <taxon>Bacteria</taxon>
        <taxon>Bacillati</taxon>
        <taxon>Actinomycetota</taxon>
        <taxon>Actinomycetes</taxon>
        <taxon>Micromonosporales</taxon>
        <taxon>Micromonosporaceae</taxon>
        <taxon>Dactylosporangium</taxon>
    </lineage>
</organism>
<gene>
    <name evidence="1" type="ORF">ACFFTR_09675</name>
</gene>
<evidence type="ECO:0000313" key="1">
    <source>
        <dbReference type="EMBL" id="MFB9443352.1"/>
    </source>
</evidence>
<dbReference type="Proteomes" id="UP001589608">
    <property type="component" value="Unassembled WGS sequence"/>
</dbReference>
<evidence type="ECO:0000313" key="2">
    <source>
        <dbReference type="Proteomes" id="UP001589608"/>
    </source>
</evidence>
<protein>
    <submittedName>
        <fullName evidence="1">Uncharacterized protein</fullName>
    </submittedName>
</protein>
<comment type="caution">
    <text evidence="1">The sequence shown here is derived from an EMBL/GenBank/DDBJ whole genome shotgun (WGS) entry which is preliminary data.</text>
</comment>
<proteinExistence type="predicted"/>